<dbReference type="RefSeq" id="YP_009162441.1">
    <property type="nucleotide sequence ID" value="NC_027707.1"/>
</dbReference>
<accession>A0A0H4XWH4</accession>
<reference evidence="1 2" key="1">
    <citation type="journal article" date="2015" name="J. Virol.">
        <title>Salmon gill poxvirus, the deepest representative of the Chordopoxvirinae.</title>
        <authorList>
            <person name="Gjessing M.C."/>
            <person name="Yutin N."/>
            <person name="Tengs T."/>
            <person name="Senkevich T."/>
            <person name="Koonin E.V."/>
            <person name="Ronning H.P."/>
            <person name="Alarson M."/>
            <person name="Ylving S."/>
            <person name="Lie K.-I."/>
            <person name="Saure B."/>
            <person name="Tran L."/>
            <person name="Moss B."/>
            <person name="Dale O.B."/>
        </authorList>
    </citation>
    <scope>NUCLEOTIDE SEQUENCE [LARGE SCALE GENOMIC DNA]</scope>
    <source>
        <strain evidence="1">2012-04-F277-L3G</strain>
    </source>
</reference>
<dbReference type="GeneID" id="25392236"/>
<evidence type="ECO:0000313" key="2">
    <source>
        <dbReference type="Proteomes" id="UP000105007"/>
    </source>
</evidence>
<protein>
    <submittedName>
        <fullName evidence="1">Uncharacterized protein</fullName>
    </submittedName>
</protein>
<proteinExistence type="predicted"/>
<organism evidence="1 2">
    <name type="scientific">Salmon gill poxvirus</name>
    <dbReference type="NCBI Taxonomy" id="1680908"/>
    <lineage>
        <taxon>Viruses</taxon>
        <taxon>Varidnaviria</taxon>
        <taxon>Bamfordvirae</taxon>
        <taxon>Nucleocytoviricota</taxon>
        <taxon>Pokkesviricetes</taxon>
        <taxon>Chitovirales</taxon>
        <taxon>Poxviridae</taxon>
        <taxon>Chordopoxvirinae</taxon>
        <taxon>Salmonpoxvirus</taxon>
        <taxon>Salmonpoxvirus gillpox</taxon>
        <taxon>Salmon gillpox virus</taxon>
    </lineage>
</organism>
<dbReference type="KEGG" id="vg:25392236"/>
<gene>
    <name evidence="1" type="ORF">SGPV069</name>
</gene>
<keyword evidence="2" id="KW-1185">Reference proteome</keyword>
<dbReference type="Proteomes" id="UP000105007">
    <property type="component" value="Segment"/>
</dbReference>
<dbReference type="EMBL" id="KT159937">
    <property type="protein sequence ID" value="AKR04193.1"/>
    <property type="molecule type" value="Genomic_DNA"/>
</dbReference>
<evidence type="ECO:0000313" key="1">
    <source>
        <dbReference type="EMBL" id="AKR04193.1"/>
    </source>
</evidence>
<sequence length="138" mass="15444">MSHSIVIKFNNGAEMQVTECAYLSEIRVVPDNQQAWVEFNPIVRVKDMVFDSPKSLPLPSNYLQEDFNYDTDPLINTKSSFQLPLTRQVDVLTHQPSSSFTPYGQRTGLGAGDMSVKSKRALHKSAMTSFLSTINADD</sequence>
<name>A0A0H4XWH4_9POXV</name>